<dbReference type="HAMAP" id="MF_00955">
    <property type="entry name" value="GDP_Man_dehydratase"/>
    <property type="match status" value="1"/>
</dbReference>
<reference evidence="7 8" key="1">
    <citation type="journal article" date="2024" name="Science">
        <title>Giant polyketide synthase enzymes in the biosynthesis of giant marine polyether toxins.</title>
        <authorList>
            <person name="Fallon T.R."/>
            <person name="Shende V.V."/>
            <person name="Wierzbicki I.H."/>
            <person name="Pendleton A.L."/>
            <person name="Watervoot N.F."/>
            <person name="Auber R.P."/>
            <person name="Gonzalez D.J."/>
            <person name="Wisecaver J.H."/>
            <person name="Moore B.S."/>
        </authorList>
    </citation>
    <scope>NUCLEOTIDE SEQUENCE [LARGE SCALE GENOMIC DNA]</scope>
    <source>
        <strain evidence="7 8">12B1</strain>
    </source>
</reference>
<dbReference type="CDD" id="cd05260">
    <property type="entry name" value="GDP_MD_SDR_e"/>
    <property type="match status" value="1"/>
</dbReference>
<dbReference type="Gene3D" id="3.40.50.2000">
    <property type="entry name" value="Glycogen Phosphorylase B"/>
    <property type="match status" value="1"/>
</dbReference>
<feature type="signal peptide" evidence="5">
    <location>
        <begin position="1"/>
        <end position="21"/>
    </location>
</feature>
<evidence type="ECO:0000313" key="8">
    <source>
        <dbReference type="Proteomes" id="UP001515480"/>
    </source>
</evidence>
<keyword evidence="8" id="KW-1185">Reference proteome</keyword>
<evidence type="ECO:0000256" key="1">
    <source>
        <dbReference type="ARBA" id="ARBA00001937"/>
    </source>
</evidence>
<dbReference type="Gene3D" id="3.40.50.720">
    <property type="entry name" value="NAD(P)-binding Rossmann-like Domain"/>
    <property type="match status" value="1"/>
</dbReference>
<evidence type="ECO:0000313" key="7">
    <source>
        <dbReference type="EMBL" id="KAL1519144.1"/>
    </source>
</evidence>
<evidence type="ECO:0000256" key="2">
    <source>
        <dbReference type="ARBA" id="ARBA00009263"/>
    </source>
</evidence>
<proteinExistence type="inferred from homology"/>
<dbReference type="GO" id="GO:0008446">
    <property type="term" value="F:GDP-mannose 4,6-dehydratase activity"/>
    <property type="evidence" value="ECO:0007669"/>
    <property type="project" value="UniProtKB-EC"/>
</dbReference>
<dbReference type="InterPro" id="IPR029044">
    <property type="entry name" value="Nucleotide-diphossugar_trans"/>
</dbReference>
<dbReference type="Pfam" id="PF16363">
    <property type="entry name" value="GDP_Man_Dehyd"/>
    <property type="match status" value="1"/>
</dbReference>
<dbReference type="EMBL" id="JBGBPQ010000010">
    <property type="protein sequence ID" value="KAL1519144.1"/>
    <property type="molecule type" value="Genomic_DNA"/>
</dbReference>
<dbReference type="InterPro" id="IPR016040">
    <property type="entry name" value="NAD(P)-bd_dom"/>
</dbReference>
<dbReference type="FunFam" id="3.40.50.720:FF:000924">
    <property type="entry name" value="GDP-mannose 4,6 dehydratase"/>
    <property type="match status" value="1"/>
</dbReference>
<name>A0AB34JEV0_PRYPA</name>
<comment type="caution">
    <text evidence="7">The sequence shown here is derived from an EMBL/GenBank/DDBJ whole genome shotgun (WGS) entry which is preliminary data.</text>
</comment>
<feature type="domain" description="NAD(P)-binding" evidence="6">
    <location>
        <begin position="1154"/>
        <end position="1477"/>
    </location>
</feature>
<dbReference type="NCBIfam" id="TIGR01472">
    <property type="entry name" value="gmd"/>
    <property type="match status" value="1"/>
</dbReference>
<keyword evidence="4" id="KW-0456">Lyase</keyword>
<dbReference type="SUPFAM" id="SSF53756">
    <property type="entry name" value="UDP-Glycosyltransferase/glycogen phosphorylase"/>
    <property type="match status" value="1"/>
</dbReference>
<dbReference type="InterPro" id="IPR006368">
    <property type="entry name" value="GDP_Man_deHydtase"/>
</dbReference>
<organism evidence="7 8">
    <name type="scientific">Prymnesium parvum</name>
    <name type="common">Toxic golden alga</name>
    <dbReference type="NCBI Taxonomy" id="97485"/>
    <lineage>
        <taxon>Eukaryota</taxon>
        <taxon>Haptista</taxon>
        <taxon>Haptophyta</taxon>
        <taxon>Prymnesiophyceae</taxon>
        <taxon>Prymnesiales</taxon>
        <taxon>Prymnesiaceae</taxon>
        <taxon>Prymnesium</taxon>
    </lineage>
</organism>
<dbReference type="PANTHER" id="PTHR43715">
    <property type="entry name" value="GDP-MANNOSE 4,6-DEHYDRATASE"/>
    <property type="match status" value="1"/>
</dbReference>
<dbReference type="Proteomes" id="UP001515480">
    <property type="component" value="Unassembled WGS sequence"/>
</dbReference>
<dbReference type="EC" id="4.2.1.47" evidence="3"/>
<dbReference type="Gene3D" id="3.90.25.10">
    <property type="entry name" value="UDP-galactose 4-epimerase, domain 1"/>
    <property type="match status" value="1"/>
</dbReference>
<evidence type="ECO:0000259" key="6">
    <source>
        <dbReference type="Pfam" id="PF16363"/>
    </source>
</evidence>
<feature type="chain" id="PRO_5044248298" description="GDP-mannose 4,6-dehydratase" evidence="5">
    <location>
        <begin position="22"/>
        <end position="1496"/>
    </location>
</feature>
<dbReference type="InterPro" id="IPR036291">
    <property type="entry name" value="NAD(P)-bd_dom_sf"/>
</dbReference>
<comment type="similarity">
    <text evidence="2">Belongs to the NAD(P)-dependent epimerase/dehydratase family. GDP-mannose 4,6-dehydratase subfamily.</text>
</comment>
<dbReference type="GO" id="GO:0042351">
    <property type="term" value="P:'de novo' GDP-L-fucose biosynthetic process"/>
    <property type="evidence" value="ECO:0007669"/>
    <property type="project" value="TreeGrafter"/>
</dbReference>
<dbReference type="CDD" id="cd01635">
    <property type="entry name" value="Glycosyltransferase_GTB-type"/>
    <property type="match status" value="1"/>
</dbReference>
<protein>
    <recommendedName>
        <fullName evidence="3">GDP-mannose 4,6-dehydratase</fullName>
        <ecNumber evidence="3">4.2.1.47</ecNumber>
    </recommendedName>
</protein>
<comment type="cofactor">
    <cofactor evidence="1">
        <name>NADP(+)</name>
        <dbReference type="ChEBI" id="CHEBI:58349"/>
    </cofactor>
</comment>
<dbReference type="PANTHER" id="PTHR43715:SF1">
    <property type="entry name" value="GDP-MANNOSE 4,6 DEHYDRATASE"/>
    <property type="match status" value="1"/>
</dbReference>
<keyword evidence="5" id="KW-0732">Signal</keyword>
<accession>A0AB34JEV0</accession>
<dbReference type="SUPFAM" id="SSF53448">
    <property type="entry name" value="Nucleotide-diphospho-sugar transferases"/>
    <property type="match status" value="1"/>
</dbReference>
<evidence type="ECO:0000256" key="3">
    <source>
        <dbReference type="ARBA" id="ARBA00011989"/>
    </source>
</evidence>
<evidence type="ECO:0000256" key="4">
    <source>
        <dbReference type="ARBA" id="ARBA00023239"/>
    </source>
</evidence>
<gene>
    <name evidence="7" type="ORF">AB1Y20_003405</name>
</gene>
<evidence type="ECO:0000256" key="5">
    <source>
        <dbReference type="SAM" id="SignalP"/>
    </source>
</evidence>
<sequence length="1496" mass="168731">MLAGAFVALLGTVRGPPVASAAQRECRHLGLWFRYLGAESACQRLGIDQEAYCTASGFDEAMCVAVGEGDKPQTVRHRASALAEQHRASMWNGTCAFTIATWNNAGIVEVFLKSIVRHNPMLKCISWVVADDPALASGAAAHLVSRVDALQRQWPAVTLRLITTDDLRRTMAFDPLELAFKYDRKEFSTAIKPYAFTYMFKSGANRVMYFDPDCHFYSHLDEVALILHWRSFVLVPHETWDSPDDGELLSDLVLLQCGVFNYGFFAMSSAYPLLLEHHLVWWSAKLRYQQFLDFTNGMFYDQKWAGFIPGFYPRDAYEILLDPRYDMAYWNLHYRGPHLYFDTSSRRALYAGSPLVFFHFGATSIMGSIGEVFSSTLSSPSVHQTRYLISDFPQLQRLLEDYKRQIALSNASSTKELPYGFDCFSNGVPITPWLRKTYAIISKTTRRAFKGSGPVLMSDSLAAYLTVANPFSTVPEGSVWAWLFTPEESYHGTLRDADNGGCSITLSTNVVSKLIEDMRLGDVLAAFVSRKKDSCSSIEKLFSLLVAYATAHGGPNEAIKLNIHRLLSRDVISFQAESPCAPIPHNYLALCKAIIHGKRRAAVLGYGAGGTTQIEHHVAAEFQRLRKHVQTLQATHHGISLVGYFPHALGIADAARLIYRGLQEHEPRIAPTAVPVLIPDLPSFSNLVQGFRMSRYTIHSTTIVVVNADQSDHIRSKLRSYSRGRYWIGYWFWELDNFPSDWLRGALSYDEIWTASEFTADSIRKGLASSPLTDKIPVFVMPLGLPVPQIREVDRSERNTISFLNSLNIASNAFIFLSTFDFNSYYQRKRPDFVVRAFKLAFGQKTQNDLPQGSSKLLAKFRHIHLVIKSMNGRFHLKERSLLHSEIVGWKNIHLIEEHFSVEQMHSMHASTDCVVSLHSSEGYGLNILRPLLEGVPVISTLYSGNMEFQQYLPREYLDKLGVNFTYETLQNDYGPYTAGNRWARPHIGQAATAMQHVSDKKSQAEIRALAVQSAISLSAKFSLRATGLRMLDRLDEIDEKVRTRGSSNPDRPSDRHICCWLERPNWQAEIRTLRHLHKHSLMHPEDGGCGNSKFSWSAIDRAKVVLNTSVLLTDAKYVDWPAKKTVKHGRLVLGARDREARNGQSTTGRRLRQDGSYLAELLLNKDYEVHGMVRRTSSHNWQRIEHLTRSHLFLHYADLSDASACEHIITSVKPSELYNLAAQSHVKTSFENPLYTGDVDALGTLRLLTALVAAGLEKRTRFYQASTSELFGKVHEVPQSERTRFHPRSPYGVAKLYAYWIVVNYREAYGMHASNGILFNHESPRRGPTFVTRKVTTGVARILAGQQRELRLGNLDALRDWGHARDYVHAMWLMLQQQEPDDYVIATGVNTSVRSFVEASFRAIGSNITWQGSGVDEVGIASKIGNESVAPRVVVRVDPAYYRPAEVEQLLGDPSKAKAKLGWRATTTVDELCKEMVEADLKELRENGISHWVEQ</sequence>
<dbReference type="SUPFAM" id="SSF51735">
    <property type="entry name" value="NAD(P)-binding Rossmann-fold domains"/>
    <property type="match status" value="1"/>
</dbReference>